<reference evidence="2" key="1">
    <citation type="journal article" date="2017" name="Nat. Ecol. Evol.">
        <title>Genome expansion and lineage-specific genetic innovations in the forest pathogenic fungi Armillaria.</title>
        <authorList>
            <person name="Sipos G."/>
            <person name="Prasanna A.N."/>
            <person name="Walter M.C."/>
            <person name="O'Connor E."/>
            <person name="Balint B."/>
            <person name="Krizsan K."/>
            <person name="Kiss B."/>
            <person name="Hess J."/>
            <person name="Varga T."/>
            <person name="Slot J."/>
            <person name="Riley R."/>
            <person name="Boka B."/>
            <person name="Rigling D."/>
            <person name="Barry K."/>
            <person name="Lee J."/>
            <person name="Mihaltcheva S."/>
            <person name="LaButti K."/>
            <person name="Lipzen A."/>
            <person name="Waldron R."/>
            <person name="Moloney N.M."/>
            <person name="Sperisen C."/>
            <person name="Kredics L."/>
            <person name="Vagvoelgyi C."/>
            <person name="Patrignani A."/>
            <person name="Fitzpatrick D."/>
            <person name="Nagy I."/>
            <person name="Doyle S."/>
            <person name="Anderson J.B."/>
            <person name="Grigoriev I.V."/>
            <person name="Gueldener U."/>
            <person name="Muensterkoetter M."/>
            <person name="Nagy L.G."/>
        </authorList>
    </citation>
    <scope>NUCLEOTIDE SEQUENCE [LARGE SCALE GENOMIC DNA]</scope>
    <source>
        <strain evidence="2">C18/9</strain>
    </source>
</reference>
<dbReference type="AlphaFoldDB" id="A0A284RPS4"/>
<proteinExistence type="predicted"/>
<sequence length="146" mass="17128">MFHFTLRHVKGSTFPADRLSRRDPQPGDEVHPDLEDYELEDHGPLKFEVAEGTSTLPKELEEFKNEIDSRGGYMYTLATSIDDFTIELNDARSHELELRDLYLVQEKTDETACEFLKATPLIPDLEYKFDPNKREDYREKQWTVVD</sequence>
<dbReference type="Proteomes" id="UP000219338">
    <property type="component" value="Unassembled WGS sequence"/>
</dbReference>
<organism evidence="1 2">
    <name type="scientific">Armillaria ostoyae</name>
    <name type="common">Armillaria root rot fungus</name>
    <dbReference type="NCBI Taxonomy" id="47428"/>
    <lineage>
        <taxon>Eukaryota</taxon>
        <taxon>Fungi</taxon>
        <taxon>Dikarya</taxon>
        <taxon>Basidiomycota</taxon>
        <taxon>Agaricomycotina</taxon>
        <taxon>Agaricomycetes</taxon>
        <taxon>Agaricomycetidae</taxon>
        <taxon>Agaricales</taxon>
        <taxon>Marasmiineae</taxon>
        <taxon>Physalacriaceae</taxon>
        <taxon>Armillaria</taxon>
    </lineage>
</organism>
<name>A0A284RPS4_ARMOS</name>
<evidence type="ECO:0000313" key="1">
    <source>
        <dbReference type="EMBL" id="SJL10767.1"/>
    </source>
</evidence>
<accession>A0A284RPS4</accession>
<dbReference type="EMBL" id="FUEG01000013">
    <property type="protein sequence ID" value="SJL10767.1"/>
    <property type="molecule type" value="Genomic_DNA"/>
</dbReference>
<evidence type="ECO:0000313" key="2">
    <source>
        <dbReference type="Proteomes" id="UP000219338"/>
    </source>
</evidence>
<keyword evidence="2" id="KW-1185">Reference proteome</keyword>
<protein>
    <submittedName>
        <fullName evidence="1">Uncharacterized protein</fullName>
    </submittedName>
</protein>
<dbReference type="STRING" id="47428.A0A284RPS4"/>
<dbReference type="OrthoDB" id="3037028at2759"/>
<gene>
    <name evidence="1" type="ORF">ARMOST_14161</name>
</gene>